<protein>
    <submittedName>
        <fullName evidence="1">Uncharacterized protein</fullName>
    </submittedName>
</protein>
<sequence length="120" mass="12819">MLDSCILDLLLNKIFLGEEVPLTVVTLKHSHSGFHGSWTFTSPGGGGGKGGGHRQKMLSCRALDDLALDFTIPGYDIELQSGNVEEYIHEVLDATIGQGAQLQAKALHEGILPVQPVVVV</sequence>
<dbReference type="AlphaFoldDB" id="A0AAD7CYQ8"/>
<name>A0AAD7CYQ8_MYCRO</name>
<gene>
    <name evidence="1" type="ORF">B0H17DRAFT_1141799</name>
</gene>
<dbReference type="EMBL" id="JARKIE010000180">
    <property type="protein sequence ID" value="KAJ7670439.1"/>
    <property type="molecule type" value="Genomic_DNA"/>
</dbReference>
<organism evidence="1 2">
    <name type="scientific">Mycena rosella</name>
    <name type="common">Pink bonnet</name>
    <name type="synonym">Agaricus rosellus</name>
    <dbReference type="NCBI Taxonomy" id="1033263"/>
    <lineage>
        <taxon>Eukaryota</taxon>
        <taxon>Fungi</taxon>
        <taxon>Dikarya</taxon>
        <taxon>Basidiomycota</taxon>
        <taxon>Agaricomycotina</taxon>
        <taxon>Agaricomycetes</taxon>
        <taxon>Agaricomycetidae</taxon>
        <taxon>Agaricales</taxon>
        <taxon>Marasmiineae</taxon>
        <taxon>Mycenaceae</taxon>
        <taxon>Mycena</taxon>
    </lineage>
</organism>
<dbReference type="Proteomes" id="UP001221757">
    <property type="component" value="Unassembled WGS sequence"/>
</dbReference>
<reference evidence="1" key="1">
    <citation type="submission" date="2023-03" db="EMBL/GenBank/DDBJ databases">
        <title>Massive genome expansion in bonnet fungi (Mycena s.s.) driven by repeated elements and novel gene families across ecological guilds.</title>
        <authorList>
            <consortium name="Lawrence Berkeley National Laboratory"/>
            <person name="Harder C.B."/>
            <person name="Miyauchi S."/>
            <person name="Viragh M."/>
            <person name="Kuo A."/>
            <person name="Thoen E."/>
            <person name="Andreopoulos B."/>
            <person name="Lu D."/>
            <person name="Skrede I."/>
            <person name="Drula E."/>
            <person name="Henrissat B."/>
            <person name="Morin E."/>
            <person name="Kohler A."/>
            <person name="Barry K."/>
            <person name="LaButti K."/>
            <person name="Morin E."/>
            <person name="Salamov A."/>
            <person name="Lipzen A."/>
            <person name="Mereny Z."/>
            <person name="Hegedus B."/>
            <person name="Baldrian P."/>
            <person name="Stursova M."/>
            <person name="Weitz H."/>
            <person name="Taylor A."/>
            <person name="Grigoriev I.V."/>
            <person name="Nagy L.G."/>
            <person name="Martin F."/>
            <person name="Kauserud H."/>
        </authorList>
    </citation>
    <scope>NUCLEOTIDE SEQUENCE</scope>
    <source>
        <strain evidence="1">CBHHK067</strain>
    </source>
</reference>
<accession>A0AAD7CYQ8</accession>
<proteinExistence type="predicted"/>
<comment type="caution">
    <text evidence="1">The sequence shown here is derived from an EMBL/GenBank/DDBJ whole genome shotgun (WGS) entry which is preliminary data.</text>
</comment>
<evidence type="ECO:0000313" key="1">
    <source>
        <dbReference type="EMBL" id="KAJ7670439.1"/>
    </source>
</evidence>
<keyword evidence="2" id="KW-1185">Reference proteome</keyword>
<evidence type="ECO:0000313" key="2">
    <source>
        <dbReference type="Proteomes" id="UP001221757"/>
    </source>
</evidence>